<evidence type="ECO:0000259" key="6">
    <source>
        <dbReference type="PROSITE" id="PS50119"/>
    </source>
</evidence>
<evidence type="ECO:0000313" key="8">
    <source>
        <dbReference type="EMBL" id="CAI2385464.1"/>
    </source>
</evidence>
<organism evidence="8 9">
    <name type="scientific">Euplotes crassus</name>
    <dbReference type="NCBI Taxonomy" id="5936"/>
    <lineage>
        <taxon>Eukaryota</taxon>
        <taxon>Sar</taxon>
        <taxon>Alveolata</taxon>
        <taxon>Ciliophora</taxon>
        <taxon>Intramacronucleata</taxon>
        <taxon>Spirotrichea</taxon>
        <taxon>Hypotrichia</taxon>
        <taxon>Euplotida</taxon>
        <taxon>Euplotidae</taxon>
        <taxon>Moneuplotes</taxon>
    </lineage>
</organism>
<evidence type="ECO:0000259" key="7">
    <source>
        <dbReference type="PROSITE" id="PS51886"/>
    </source>
</evidence>
<feature type="domain" description="TLDc" evidence="7">
    <location>
        <begin position="602"/>
        <end position="775"/>
    </location>
</feature>
<keyword evidence="3" id="KW-0863">Zinc-finger</keyword>
<dbReference type="PROSITE" id="PS51886">
    <property type="entry name" value="TLDC"/>
    <property type="match status" value="1"/>
</dbReference>
<dbReference type="Pfam" id="PF00643">
    <property type="entry name" value="zf-B_box"/>
    <property type="match status" value="2"/>
</dbReference>
<evidence type="ECO:0000256" key="3">
    <source>
        <dbReference type="PROSITE-ProRule" id="PRU00024"/>
    </source>
</evidence>
<dbReference type="Pfam" id="PF07534">
    <property type="entry name" value="TLD"/>
    <property type="match status" value="1"/>
</dbReference>
<gene>
    <name evidence="8" type="ORF">ECRASSUSDP1_LOCUS27030</name>
</gene>
<dbReference type="SMART" id="SM00584">
    <property type="entry name" value="TLDc"/>
    <property type="match status" value="1"/>
</dbReference>
<dbReference type="CDD" id="cd19756">
    <property type="entry name" value="Bbox2"/>
    <property type="match status" value="1"/>
</dbReference>
<dbReference type="Proteomes" id="UP001295684">
    <property type="component" value="Unassembled WGS sequence"/>
</dbReference>
<dbReference type="InterPro" id="IPR000315">
    <property type="entry name" value="Znf_B-box"/>
</dbReference>
<proteinExistence type="predicted"/>
<evidence type="ECO:0000313" key="9">
    <source>
        <dbReference type="Proteomes" id="UP001295684"/>
    </source>
</evidence>
<dbReference type="CDD" id="cd19821">
    <property type="entry name" value="Bbox1_BBX-like"/>
    <property type="match status" value="1"/>
</dbReference>
<dbReference type="EMBL" id="CAMPGE010027880">
    <property type="protein sequence ID" value="CAI2385464.1"/>
    <property type="molecule type" value="Genomic_DNA"/>
</dbReference>
<keyword evidence="2" id="KW-0862">Zinc</keyword>
<dbReference type="PROSITE" id="PS50119">
    <property type="entry name" value="ZF_BBOX"/>
    <property type="match status" value="2"/>
</dbReference>
<dbReference type="GO" id="GO:0005654">
    <property type="term" value="C:nucleoplasm"/>
    <property type="evidence" value="ECO:0007669"/>
    <property type="project" value="TreeGrafter"/>
</dbReference>
<reference evidence="8" key="1">
    <citation type="submission" date="2023-07" db="EMBL/GenBank/DDBJ databases">
        <authorList>
            <consortium name="AG Swart"/>
            <person name="Singh M."/>
            <person name="Singh A."/>
            <person name="Seah K."/>
            <person name="Emmerich C."/>
        </authorList>
    </citation>
    <scope>NUCLEOTIDE SEQUENCE</scope>
    <source>
        <strain evidence="8">DP1</strain>
    </source>
</reference>
<dbReference type="SUPFAM" id="SSF57845">
    <property type="entry name" value="B-box zinc-binding domain"/>
    <property type="match status" value="1"/>
</dbReference>
<feature type="region of interest" description="Disordered" evidence="5">
    <location>
        <begin position="502"/>
        <end position="522"/>
    </location>
</feature>
<keyword evidence="4" id="KW-0175">Coiled coil</keyword>
<dbReference type="GO" id="GO:0045087">
    <property type="term" value="P:innate immune response"/>
    <property type="evidence" value="ECO:0007669"/>
    <property type="project" value="TreeGrafter"/>
</dbReference>
<accession>A0AAD1Y6B4</accession>
<feature type="coiled-coil region" evidence="4">
    <location>
        <begin position="322"/>
        <end position="425"/>
    </location>
</feature>
<sequence>MNKFTNDFGKNVQVPADSEQFKQIMYNLTLNLGIPSAEIMVDHLSTIPYSFAGFNKGENENYLEAWVNQDRLDEDQNIENCFNINPDRPMKFTVGSLFDNNDIPENTEFTFIICKISVGRSLVISHKKFMEMGGNLEKPPQGYDSIFVENEPNKKRSLLSYQYFLFSDTRVQPRFIIKFKLRLHLPEDAHIVECEGCRENAVVYCRNDKCYLCEDCDTKIHNDNTDQDKMRVLSKHERVPISEKHKNFGKCNFHPERDFEFYCENCDLPICVDCMVIGNHAGDNAKDHMTINIFEKYKETLHRCNQEDANLSKKKNLINTNINLIKERMKELEQCAKDLEQEIYKILKNTLKDLSVKFKKKITMLKSDLLELNRQNQEIEHVQEYIKEQSNQMPPVSFLKIFSSYQNYKKKLQEQKTTITEMQVQLKLDGKPIITTDSSHRNIDIEDSNREKKNVMDFSKNSIVNQITQKSTKFRSQLINKATKEELKGFNPFSSSINNAKSSLVPTNPSQMPSSYKDPNKEFRSGEMLEKPDQRSKIKKKIEDLLTGFEKKLEGFQVNSIATEAVQRSLYGIFAQNYHAFQEQVIPSVVEDTFKNVFKGSQILSDVNRIILYFNLPFYEYTDIPMPRKIFPVSQDYSIKAMLEAFEKKGLNLRQPNVIIMKVDKDLIVGGYASHGWSISEKKRGDDSCFLFNLKQNFRFTCVPGKKHYQETITKDGIKFGDTDLVIMNDFKVVTSEITGEHFIFGSHLLQNKLDSLIPDKKQFEPESVEVWSFNE</sequence>
<feature type="compositionally biased region" description="Polar residues" evidence="5">
    <location>
        <begin position="502"/>
        <end position="514"/>
    </location>
</feature>
<dbReference type="Gene3D" id="3.30.160.60">
    <property type="entry name" value="Classic Zinc Finger"/>
    <property type="match status" value="1"/>
</dbReference>
<feature type="domain" description="B box-type" evidence="6">
    <location>
        <begin position="189"/>
        <end position="241"/>
    </location>
</feature>
<protein>
    <recommendedName>
        <fullName evidence="10">B-box zinc finger family protein</fullName>
    </recommendedName>
</protein>
<feature type="domain" description="B box-type" evidence="6">
    <location>
        <begin position="246"/>
        <end position="293"/>
    </location>
</feature>
<keyword evidence="1" id="KW-0479">Metal-binding</keyword>
<dbReference type="InterPro" id="IPR049808">
    <property type="entry name" value="CONSTANS-like_Bbox1"/>
</dbReference>
<dbReference type="GO" id="GO:0061630">
    <property type="term" value="F:ubiquitin protein ligase activity"/>
    <property type="evidence" value="ECO:0007669"/>
    <property type="project" value="TreeGrafter"/>
</dbReference>
<dbReference type="GO" id="GO:0008270">
    <property type="term" value="F:zinc ion binding"/>
    <property type="evidence" value="ECO:0007669"/>
    <property type="project" value="UniProtKB-KW"/>
</dbReference>
<dbReference type="PANTHER" id="PTHR25462:SF299">
    <property type="entry name" value="E3 UBIQUITIN-PROTEIN LIGASE TRIM56"/>
    <property type="match status" value="1"/>
</dbReference>
<dbReference type="InterPro" id="IPR047153">
    <property type="entry name" value="TRIM45/56/19-like"/>
</dbReference>
<dbReference type="GO" id="GO:0060340">
    <property type="term" value="P:positive regulation of type I interferon-mediated signaling pathway"/>
    <property type="evidence" value="ECO:0007669"/>
    <property type="project" value="TreeGrafter"/>
</dbReference>
<evidence type="ECO:0000256" key="1">
    <source>
        <dbReference type="ARBA" id="ARBA00022723"/>
    </source>
</evidence>
<name>A0AAD1Y6B4_EUPCR</name>
<comment type="caution">
    <text evidence="8">The sequence shown here is derived from an EMBL/GenBank/DDBJ whole genome shotgun (WGS) entry which is preliminary data.</text>
</comment>
<evidence type="ECO:0000256" key="2">
    <source>
        <dbReference type="ARBA" id="ARBA00022833"/>
    </source>
</evidence>
<evidence type="ECO:0000256" key="4">
    <source>
        <dbReference type="SAM" id="Coils"/>
    </source>
</evidence>
<evidence type="ECO:0008006" key="10">
    <source>
        <dbReference type="Google" id="ProtNLM"/>
    </source>
</evidence>
<evidence type="ECO:0000256" key="5">
    <source>
        <dbReference type="SAM" id="MobiDB-lite"/>
    </source>
</evidence>
<dbReference type="PANTHER" id="PTHR25462">
    <property type="entry name" value="BONUS, ISOFORM C-RELATED"/>
    <property type="match status" value="1"/>
</dbReference>
<keyword evidence="9" id="KW-1185">Reference proteome</keyword>
<dbReference type="SMART" id="SM00336">
    <property type="entry name" value="BBOX"/>
    <property type="match status" value="2"/>
</dbReference>
<dbReference type="AlphaFoldDB" id="A0AAD1Y6B4"/>
<dbReference type="InterPro" id="IPR006571">
    <property type="entry name" value="TLDc_dom"/>
</dbReference>